<keyword evidence="3" id="KW-1133">Transmembrane helix</keyword>
<comment type="caution">
    <text evidence="6">The sequence shown here is derived from an EMBL/GenBank/DDBJ whole genome shotgun (WGS) entry which is preliminary data.</text>
</comment>
<dbReference type="PANTHER" id="PTHR30168">
    <property type="entry name" value="PUTATIVE MEMBRANE PROTEIN YPFJ"/>
    <property type="match status" value="1"/>
</dbReference>
<protein>
    <submittedName>
        <fullName evidence="6">Putative neutral zinc metallopeptidase</fullName>
    </submittedName>
</protein>
<evidence type="ECO:0000256" key="1">
    <source>
        <dbReference type="ARBA" id="ARBA00004167"/>
    </source>
</evidence>
<gene>
    <name evidence="6" type="ORF">GALL_501510</name>
</gene>
<dbReference type="InterPro" id="IPR036754">
    <property type="entry name" value="YbaK/aa-tRNA-synt-asso_dom_sf"/>
</dbReference>
<proteinExistence type="predicted"/>
<evidence type="ECO:0000256" key="3">
    <source>
        <dbReference type="ARBA" id="ARBA00022989"/>
    </source>
</evidence>
<dbReference type="AlphaFoldDB" id="A0A1J5PAD1"/>
<organism evidence="6">
    <name type="scientific">mine drainage metagenome</name>
    <dbReference type="NCBI Taxonomy" id="410659"/>
    <lineage>
        <taxon>unclassified sequences</taxon>
        <taxon>metagenomes</taxon>
        <taxon>ecological metagenomes</taxon>
    </lineage>
</organism>
<dbReference type="GO" id="GO:0002161">
    <property type="term" value="F:aminoacyl-tRNA deacylase activity"/>
    <property type="evidence" value="ECO:0007669"/>
    <property type="project" value="InterPro"/>
</dbReference>
<feature type="region of interest" description="Disordered" evidence="5">
    <location>
        <begin position="143"/>
        <end position="165"/>
    </location>
</feature>
<keyword evidence="4" id="KW-0472">Membrane</keyword>
<name>A0A1J5PAD1_9ZZZZ</name>
<reference evidence="6" key="1">
    <citation type="submission" date="2016-10" db="EMBL/GenBank/DDBJ databases">
        <title>Sequence of Gallionella enrichment culture.</title>
        <authorList>
            <person name="Poehlein A."/>
            <person name="Muehling M."/>
            <person name="Daniel R."/>
        </authorList>
    </citation>
    <scope>NUCLEOTIDE SEQUENCE</scope>
</reference>
<dbReference type="EMBL" id="MLJW01005416">
    <property type="protein sequence ID" value="OIQ68262.1"/>
    <property type="molecule type" value="Genomic_DNA"/>
</dbReference>
<dbReference type="PANTHER" id="PTHR30168:SF0">
    <property type="entry name" value="INNER MEMBRANE PROTEIN"/>
    <property type="match status" value="1"/>
</dbReference>
<evidence type="ECO:0000256" key="4">
    <source>
        <dbReference type="ARBA" id="ARBA00023136"/>
    </source>
</evidence>
<accession>A0A1J5PAD1</accession>
<dbReference type="Gene3D" id="3.90.960.10">
    <property type="entry name" value="YbaK/aminoacyl-tRNA synthetase-associated domain"/>
    <property type="match status" value="1"/>
</dbReference>
<dbReference type="SUPFAM" id="SSF55826">
    <property type="entry name" value="YbaK/ProRS associated domain"/>
    <property type="match status" value="1"/>
</dbReference>
<dbReference type="InterPro" id="IPR007343">
    <property type="entry name" value="Uncharacterised_pept_Zn_put"/>
</dbReference>
<keyword evidence="2" id="KW-0812">Transmembrane</keyword>
<sequence>MSQSLKRVQAALQAAGVQAEILGFEQDTRTAAQAAGMAGCALDQIVKSIVFRGETSGHVALFLTAGGNQVSPDKASAVAGEALGKADAARSQSSETRANAISVRLELQADCFAGVWARAAQDKLGVLEPGDIAEAMNAASKIGDDTLQRNAGRTPMPDSFTHGTSAQRQRWFNAGYQNGQVNACDTFGATNL</sequence>
<dbReference type="GO" id="GO:0016020">
    <property type="term" value="C:membrane"/>
    <property type="evidence" value="ECO:0007669"/>
    <property type="project" value="UniProtKB-SubCell"/>
</dbReference>
<evidence type="ECO:0000256" key="2">
    <source>
        <dbReference type="ARBA" id="ARBA00022692"/>
    </source>
</evidence>
<evidence type="ECO:0000256" key="5">
    <source>
        <dbReference type="SAM" id="MobiDB-lite"/>
    </source>
</evidence>
<evidence type="ECO:0000313" key="6">
    <source>
        <dbReference type="EMBL" id="OIQ68262.1"/>
    </source>
</evidence>
<dbReference type="Pfam" id="PF04228">
    <property type="entry name" value="Zn_peptidase"/>
    <property type="match status" value="1"/>
</dbReference>
<comment type="subcellular location">
    <subcellularLocation>
        <location evidence="1">Membrane</location>
        <topology evidence="1">Single-pass membrane protein</topology>
    </subcellularLocation>
</comment>